<dbReference type="Proteomes" id="UP000759131">
    <property type="component" value="Unassembled WGS sequence"/>
</dbReference>
<gene>
    <name evidence="1" type="ORF">OSB1V03_LOCUS20082</name>
</gene>
<name>A0A7R9QG01_9ACAR</name>
<dbReference type="AlphaFoldDB" id="A0A7R9QG01"/>
<organism evidence="1">
    <name type="scientific">Medioppia subpectinata</name>
    <dbReference type="NCBI Taxonomy" id="1979941"/>
    <lineage>
        <taxon>Eukaryota</taxon>
        <taxon>Metazoa</taxon>
        <taxon>Ecdysozoa</taxon>
        <taxon>Arthropoda</taxon>
        <taxon>Chelicerata</taxon>
        <taxon>Arachnida</taxon>
        <taxon>Acari</taxon>
        <taxon>Acariformes</taxon>
        <taxon>Sarcoptiformes</taxon>
        <taxon>Oribatida</taxon>
        <taxon>Brachypylina</taxon>
        <taxon>Oppioidea</taxon>
        <taxon>Oppiidae</taxon>
        <taxon>Medioppia</taxon>
    </lineage>
</organism>
<keyword evidence="2" id="KW-1185">Reference proteome</keyword>
<evidence type="ECO:0000313" key="1">
    <source>
        <dbReference type="EMBL" id="CAD7644495.1"/>
    </source>
</evidence>
<evidence type="ECO:0000313" key="2">
    <source>
        <dbReference type="Proteomes" id="UP000759131"/>
    </source>
</evidence>
<protein>
    <submittedName>
        <fullName evidence="1">Uncharacterized protein</fullName>
    </submittedName>
</protein>
<dbReference type="EMBL" id="OC886189">
    <property type="protein sequence ID" value="CAD7644495.1"/>
    <property type="molecule type" value="Genomic_DNA"/>
</dbReference>
<feature type="non-terminal residue" evidence="1">
    <location>
        <position position="1"/>
    </location>
</feature>
<accession>A0A7R9QG01</accession>
<reference evidence="1" key="1">
    <citation type="submission" date="2020-11" db="EMBL/GenBank/DDBJ databases">
        <authorList>
            <person name="Tran Van P."/>
        </authorList>
    </citation>
    <scope>NUCLEOTIDE SEQUENCE</scope>
</reference>
<sequence>MDSLVLLAKHAFIGSDVIDLKDHFDQLCGQTYLLLLTRQRLDHVLYFHFKLFHQFIQQTRGSFVETIDSKPWVLFLDLSRLDFGDGFDGRESAILCQSHGNGLESVGERAVGVLF</sequence>
<proteinExistence type="predicted"/>
<dbReference type="OrthoDB" id="10637353at2759"/>
<dbReference type="EMBL" id="CAJPIZ010031614">
    <property type="protein sequence ID" value="CAG2120135.1"/>
    <property type="molecule type" value="Genomic_DNA"/>
</dbReference>